<comment type="subcellular location">
    <subcellularLocation>
        <location evidence="1">Cell membrane</location>
        <topology evidence="1">Peripheral membrane protein</topology>
    </subcellularLocation>
</comment>
<evidence type="ECO:0000313" key="9">
    <source>
        <dbReference type="Proteomes" id="UP000030466"/>
    </source>
</evidence>
<evidence type="ECO:0000256" key="1">
    <source>
        <dbReference type="ARBA" id="ARBA00004202"/>
    </source>
</evidence>
<dbReference type="Proteomes" id="UP000030466">
    <property type="component" value="Unassembled WGS sequence"/>
</dbReference>
<evidence type="ECO:0000256" key="4">
    <source>
        <dbReference type="ARBA" id="ARBA00022741"/>
    </source>
</evidence>
<keyword evidence="9" id="KW-1185">Reference proteome</keyword>
<dbReference type="AlphaFoldDB" id="A0A0A6VRE7"/>
<name>A0A0A6VRE7_KOCRO</name>
<evidence type="ECO:0000256" key="2">
    <source>
        <dbReference type="ARBA" id="ARBA00022448"/>
    </source>
</evidence>
<feature type="domain" description="ABC transporter" evidence="7">
    <location>
        <begin position="2"/>
        <end position="249"/>
    </location>
</feature>
<gene>
    <name evidence="8" type="ORF">GY22_10675</name>
</gene>
<dbReference type="InterPro" id="IPR017871">
    <property type="entry name" value="ABC_transporter-like_CS"/>
</dbReference>
<keyword evidence="4" id="KW-0547">Nucleotide-binding</keyword>
<dbReference type="InterPro" id="IPR003593">
    <property type="entry name" value="AAA+_ATPase"/>
</dbReference>
<dbReference type="PANTHER" id="PTHR42788:SF7">
    <property type="entry name" value="NITRATE ABC TRANSPORTER ATP-BINDING PROTEIN"/>
    <property type="match status" value="1"/>
</dbReference>
<comment type="caution">
    <text evidence="8">The sequence shown here is derived from an EMBL/GenBank/DDBJ whole genome shotgun (WGS) entry which is preliminary data.</text>
</comment>
<protein>
    <submittedName>
        <fullName evidence="8">ABC transporter ATP-binding protein</fullName>
    </submittedName>
</protein>
<dbReference type="SMART" id="SM00382">
    <property type="entry name" value="AAA"/>
    <property type="match status" value="1"/>
</dbReference>
<dbReference type="OrthoDB" id="9776369at2"/>
<dbReference type="GO" id="GO:0005524">
    <property type="term" value="F:ATP binding"/>
    <property type="evidence" value="ECO:0007669"/>
    <property type="project" value="UniProtKB-KW"/>
</dbReference>
<dbReference type="PANTHER" id="PTHR42788">
    <property type="entry name" value="TAURINE IMPORT ATP-BINDING PROTEIN-RELATED"/>
    <property type="match status" value="1"/>
</dbReference>
<evidence type="ECO:0000259" key="7">
    <source>
        <dbReference type="PROSITE" id="PS50893"/>
    </source>
</evidence>
<keyword evidence="6" id="KW-0472">Membrane</keyword>
<dbReference type="EMBL" id="JSUH01000009">
    <property type="protein sequence ID" value="KHD97161.1"/>
    <property type="molecule type" value="Genomic_DNA"/>
</dbReference>
<evidence type="ECO:0000256" key="5">
    <source>
        <dbReference type="ARBA" id="ARBA00022840"/>
    </source>
</evidence>
<sequence>MLTIDNVHKTFFAGTVNERRALAGVSLTLAEGDFLTVIGSNGAGKSTILNAISGSLIPDTGTVRVDDTDVTRLPEHKRARYLSRVFQDPMKGSSPTMTVEQNMAIAYQRGKSRGLAPGLTSARRQLFRDKLASLELGLENRLGAKVGLLSGGQRQALSLLMATFSEPRILLLDEHTAALDPQRADLVSRLTADIVAEQHLTTVMVTHNMDQALRLGNRLIMMHEGRILFELDAAQKQSMTVPGLLEQFRRLQPGAGQEAFDDATLFESVKTEDGS</sequence>
<evidence type="ECO:0000256" key="3">
    <source>
        <dbReference type="ARBA" id="ARBA00022475"/>
    </source>
</evidence>
<dbReference type="InterPro" id="IPR027417">
    <property type="entry name" value="P-loop_NTPase"/>
</dbReference>
<dbReference type="RefSeq" id="WP_017834405.1">
    <property type="nucleotide sequence ID" value="NZ_JSUH01000009.1"/>
</dbReference>
<dbReference type="PROSITE" id="PS00211">
    <property type="entry name" value="ABC_TRANSPORTER_1"/>
    <property type="match status" value="1"/>
</dbReference>
<reference evidence="8 9" key="1">
    <citation type="journal article" date="2003" name="Int. J. Syst. Evol. Microbiol.">
        <title>Kocuria polaris sp. nov., an orange-pigmented psychrophilic bacterium isolated from an Antarctic cyanobacterial mat sample.</title>
        <authorList>
            <person name="Reddy G.S."/>
            <person name="Prakash J.S."/>
            <person name="Prabahar V."/>
            <person name="Matsumoto G.I."/>
            <person name="Stackebrandt E."/>
            <person name="Shivaji S."/>
        </authorList>
    </citation>
    <scope>NUCLEOTIDE SEQUENCE [LARGE SCALE GENOMIC DNA]</scope>
    <source>
        <strain evidence="8 9">CMS 76or</strain>
    </source>
</reference>
<proteinExistence type="predicted"/>
<evidence type="ECO:0000256" key="6">
    <source>
        <dbReference type="ARBA" id="ARBA00023136"/>
    </source>
</evidence>
<keyword evidence="3" id="KW-1003">Cell membrane</keyword>
<dbReference type="GeneID" id="64348750"/>
<evidence type="ECO:0000313" key="8">
    <source>
        <dbReference type="EMBL" id="KHD97161.1"/>
    </source>
</evidence>
<dbReference type="GO" id="GO:0005886">
    <property type="term" value="C:plasma membrane"/>
    <property type="evidence" value="ECO:0007669"/>
    <property type="project" value="UniProtKB-SubCell"/>
</dbReference>
<organism evidence="8 9">
    <name type="scientific">Kocuria rosea subsp. polaris</name>
    <dbReference type="NCBI Taxonomy" id="136273"/>
    <lineage>
        <taxon>Bacteria</taxon>
        <taxon>Bacillati</taxon>
        <taxon>Actinomycetota</taxon>
        <taxon>Actinomycetes</taxon>
        <taxon>Micrococcales</taxon>
        <taxon>Micrococcaceae</taxon>
        <taxon>Kocuria</taxon>
    </lineage>
</organism>
<dbReference type="SUPFAM" id="SSF52540">
    <property type="entry name" value="P-loop containing nucleoside triphosphate hydrolases"/>
    <property type="match status" value="1"/>
</dbReference>
<dbReference type="PROSITE" id="PS50893">
    <property type="entry name" value="ABC_TRANSPORTER_2"/>
    <property type="match status" value="1"/>
</dbReference>
<dbReference type="GO" id="GO:0016887">
    <property type="term" value="F:ATP hydrolysis activity"/>
    <property type="evidence" value="ECO:0007669"/>
    <property type="project" value="InterPro"/>
</dbReference>
<accession>A0A0A6VRE7</accession>
<dbReference type="Gene3D" id="3.40.50.300">
    <property type="entry name" value="P-loop containing nucleotide triphosphate hydrolases"/>
    <property type="match status" value="1"/>
</dbReference>
<keyword evidence="5 8" id="KW-0067">ATP-binding</keyword>
<dbReference type="Pfam" id="PF00005">
    <property type="entry name" value="ABC_tran"/>
    <property type="match status" value="1"/>
</dbReference>
<dbReference type="InterPro" id="IPR003439">
    <property type="entry name" value="ABC_transporter-like_ATP-bd"/>
</dbReference>
<keyword evidence="2" id="KW-0813">Transport</keyword>
<dbReference type="InterPro" id="IPR050166">
    <property type="entry name" value="ABC_transporter_ATP-bind"/>
</dbReference>